<comment type="cofactor">
    <cofactor evidence="8">
        <name>[4Fe-4S] cluster</name>
        <dbReference type="ChEBI" id="CHEBI:49883"/>
    </cofactor>
    <text evidence="8">Binds 1 [4Fe-4S] cluster. The cluster is coordinated with 3 cysteines and an exchangeable S-adenosyl-L-methionine.</text>
</comment>
<evidence type="ECO:0000256" key="4">
    <source>
        <dbReference type="ARBA" id="ARBA00022842"/>
    </source>
</evidence>
<evidence type="ECO:0000256" key="5">
    <source>
        <dbReference type="ARBA" id="ARBA00023004"/>
    </source>
</evidence>
<dbReference type="GO" id="GO:0000287">
    <property type="term" value="F:magnesium ion binding"/>
    <property type="evidence" value="ECO:0007669"/>
    <property type="project" value="UniProtKB-UniRule"/>
</dbReference>
<keyword evidence="3 8" id="KW-0479">Metal-binding</keyword>
<evidence type="ECO:0000256" key="1">
    <source>
        <dbReference type="ARBA" id="ARBA00022485"/>
    </source>
</evidence>
<keyword evidence="1 8" id="KW-0004">4Fe-4S</keyword>
<dbReference type="PATRIC" id="fig|592029.3.peg.422"/>
<feature type="binding site" evidence="8">
    <location>
        <begin position="58"/>
        <end position="60"/>
    </location>
    <ligand>
        <name>substrate</name>
    </ligand>
</feature>
<accession>L7W5S9</accession>
<comment type="caution">
    <text evidence="8">Lacks conserved residue(s) required for the propagation of feature annotation.</text>
</comment>
<dbReference type="UniPathway" id="UPA00391"/>
<keyword evidence="2 8" id="KW-0949">S-adenosyl-L-methionine</keyword>
<sequence length="243" mass="27785">MKTYLKNYIVLRLLNNLKHSRIMKTIAKTYLCGMLEKKIQQQVEKGTMLPLMEEFYTIQGEGFHTGRAAYFIRVGGCDVGCHWCDVKESWAPEKHPPTSVDHIVSNAAKYSKTIVVTGGEPLTWNMEPLTSGLKDAGLDVHIETSGAYPLTGQWDWICLSPKKAKMPLQEVYEAAHELKVIVYNRHDLAFAKAESEKVSSQCKLFLQPEWSVREKMIPLITEFVMQNPEWQVSLQTHKYLNIP</sequence>
<dbReference type="SUPFAM" id="SSF102114">
    <property type="entry name" value="Radical SAM enzymes"/>
    <property type="match status" value="1"/>
</dbReference>
<keyword evidence="5 8" id="KW-0408">Iron</keyword>
<name>L7W5S9_NONDD</name>
<dbReference type="GO" id="GO:0051539">
    <property type="term" value="F:4 iron, 4 sulfur cluster binding"/>
    <property type="evidence" value="ECO:0007669"/>
    <property type="project" value="UniProtKB-UniRule"/>
</dbReference>
<evidence type="ECO:0000313" key="10">
    <source>
        <dbReference type="EMBL" id="AGC75552.1"/>
    </source>
</evidence>
<dbReference type="InterPro" id="IPR058240">
    <property type="entry name" value="rSAM_sf"/>
</dbReference>
<dbReference type="Gene3D" id="3.20.20.70">
    <property type="entry name" value="Aldolase class I"/>
    <property type="match status" value="1"/>
</dbReference>
<evidence type="ECO:0000256" key="3">
    <source>
        <dbReference type="ARBA" id="ARBA00022723"/>
    </source>
</evidence>
<comment type="pathway">
    <text evidence="8">Purine metabolism; 7-cyano-7-deazaguanine biosynthesis.</text>
</comment>
<feature type="binding site" evidence="8">
    <location>
        <position position="73"/>
    </location>
    <ligand>
        <name>substrate</name>
    </ligand>
</feature>
<dbReference type="GO" id="GO:0008616">
    <property type="term" value="P:tRNA queuosine(34) biosynthetic process"/>
    <property type="evidence" value="ECO:0007669"/>
    <property type="project" value="UniProtKB-UniRule"/>
</dbReference>
<evidence type="ECO:0000313" key="11">
    <source>
        <dbReference type="Proteomes" id="UP000011173"/>
    </source>
</evidence>
<dbReference type="InterPro" id="IPR024924">
    <property type="entry name" value="7-CO-7-deazaguanine_synth-like"/>
</dbReference>
<dbReference type="eggNOG" id="COG0602">
    <property type="taxonomic scope" value="Bacteria"/>
</dbReference>
<dbReference type="Pfam" id="PF04055">
    <property type="entry name" value="Radical_SAM"/>
    <property type="match status" value="1"/>
</dbReference>
<dbReference type="GO" id="GO:0016840">
    <property type="term" value="F:carbon-nitrogen lyase activity"/>
    <property type="evidence" value="ECO:0007669"/>
    <property type="project" value="UniProtKB-UniRule"/>
</dbReference>
<feature type="binding site" evidence="8">
    <location>
        <position position="84"/>
    </location>
    <ligand>
        <name>[4Fe-4S] cluster</name>
        <dbReference type="ChEBI" id="CHEBI:49883"/>
        <note>4Fe-4S-S-AdoMet</note>
    </ligand>
</feature>
<keyword evidence="4 8" id="KW-0460">Magnesium</keyword>
<dbReference type="PROSITE" id="PS51918">
    <property type="entry name" value="RADICAL_SAM"/>
    <property type="match status" value="1"/>
</dbReference>
<dbReference type="Proteomes" id="UP000011173">
    <property type="component" value="Chromosome"/>
</dbReference>
<dbReference type="AlphaFoldDB" id="L7W5S9"/>
<comment type="subunit">
    <text evidence="8">Homodimer.</text>
</comment>
<comment type="catalytic activity">
    <reaction evidence="8">
        <text>6-carboxy-5,6,7,8-tetrahydropterin + H(+) = 7-carboxy-7-carbaguanine + NH4(+)</text>
        <dbReference type="Rhea" id="RHEA:27974"/>
        <dbReference type="ChEBI" id="CHEBI:15378"/>
        <dbReference type="ChEBI" id="CHEBI:28938"/>
        <dbReference type="ChEBI" id="CHEBI:61032"/>
        <dbReference type="ChEBI" id="CHEBI:61036"/>
        <dbReference type="EC" id="4.3.99.3"/>
    </reaction>
</comment>
<protein>
    <recommendedName>
        <fullName evidence="8">7-carboxy-7-deazaguanine synthase</fullName>
        <shortName evidence="8">CDG synthase</shortName>
        <ecNumber evidence="8">4.3.99.3</ecNumber>
    </recommendedName>
    <alternativeName>
        <fullName evidence="8">Queuosine biosynthesis protein QueE</fullName>
    </alternativeName>
</protein>
<proteinExistence type="inferred from homology"/>
<dbReference type="GO" id="GO:1904047">
    <property type="term" value="F:S-adenosyl-L-methionine binding"/>
    <property type="evidence" value="ECO:0007669"/>
    <property type="project" value="UniProtKB-UniRule"/>
</dbReference>
<dbReference type="PANTHER" id="PTHR42836">
    <property type="entry name" value="7-CARBOXY-7-DEAZAGUANINE SYNTHASE"/>
    <property type="match status" value="1"/>
</dbReference>
<dbReference type="InterPro" id="IPR013785">
    <property type="entry name" value="Aldolase_TIM"/>
</dbReference>
<keyword evidence="6 8" id="KW-0411">Iron-sulfur</keyword>
<organism evidence="10 11">
    <name type="scientific">Nonlabens dokdonensis (strain DSM 17205 / KCTC 12402 / DSW-6)</name>
    <name type="common">Donghaeana dokdonensis</name>
    <dbReference type="NCBI Taxonomy" id="592029"/>
    <lineage>
        <taxon>Bacteria</taxon>
        <taxon>Pseudomonadati</taxon>
        <taxon>Bacteroidota</taxon>
        <taxon>Flavobacteriia</taxon>
        <taxon>Flavobacteriales</taxon>
        <taxon>Flavobacteriaceae</taxon>
        <taxon>Nonlabens</taxon>
    </lineage>
</organism>
<keyword evidence="8" id="KW-0671">Queuosine biosynthesis</keyword>
<feature type="binding site" evidence="8">
    <location>
        <position position="77"/>
    </location>
    <ligand>
        <name>[4Fe-4S] cluster</name>
        <dbReference type="ChEBI" id="CHEBI:49883"/>
        <note>4Fe-4S-S-AdoMet</note>
    </ligand>
</feature>
<dbReference type="EMBL" id="CP001397">
    <property type="protein sequence ID" value="AGC75552.1"/>
    <property type="molecule type" value="Genomic_DNA"/>
</dbReference>
<evidence type="ECO:0000256" key="7">
    <source>
        <dbReference type="ARBA" id="ARBA00023239"/>
    </source>
</evidence>
<feature type="binding site" evidence="8">
    <location>
        <position position="243"/>
    </location>
    <ligand>
        <name>substrate</name>
    </ligand>
</feature>
<dbReference type="InterPro" id="IPR007197">
    <property type="entry name" value="rSAM"/>
</dbReference>
<dbReference type="HAMAP" id="MF_00917">
    <property type="entry name" value="QueE"/>
    <property type="match status" value="1"/>
</dbReference>
<feature type="binding site" evidence="8">
    <location>
        <position position="119"/>
    </location>
    <ligand>
        <name>S-adenosyl-L-methionine</name>
        <dbReference type="ChEBI" id="CHEBI:59789"/>
    </ligand>
</feature>
<dbReference type="HOGENOM" id="CLU_066739_0_1_10"/>
<keyword evidence="7 8" id="KW-0456">Lyase</keyword>
<dbReference type="STRING" id="592029.DDD_0425"/>
<feature type="binding site" evidence="8">
    <location>
        <position position="117"/>
    </location>
    <ligand>
        <name>substrate</name>
    </ligand>
</feature>
<feature type="binding site" evidence="8">
    <location>
        <begin position="160"/>
        <end position="162"/>
    </location>
    <ligand>
        <name>S-adenosyl-L-methionine</name>
        <dbReference type="ChEBI" id="CHEBI:59789"/>
    </ligand>
</feature>
<comment type="cofactor">
    <cofactor evidence="8">
        <name>S-adenosyl-L-methionine</name>
        <dbReference type="ChEBI" id="CHEBI:59789"/>
    </cofactor>
    <text evidence="8">Binds 1 S-adenosyl-L-methionine per subunit.</text>
</comment>
<dbReference type="PANTHER" id="PTHR42836:SF1">
    <property type="entry name" value="7-CARBOXY-7-DEAZAGUANINE SYNTHASE"/>
    <property type="match status" value="1"/>
</dbReference>
<dbReference type="SFLD" id="SFLDS00029">
    <property type="entry name" value="Radical_SAM"/>
    <property type="match status" value="1"/>
</dbReference>
<reference evidence="10 11" key="1">
    <citation type="journal article" date="2013" name="Genome Biol. Evol.">
        <title>Genomic makeup of the marine flavobacterium Nonlabens (Donghaeana) dokdonensis DSW-6 and identification of a novel class of rhodopsins.</title>
        <authorList>
            <person name="Kwon S.K."/>
            <person name="Kim B.K."/>
            <person name="Song J.Y."/>
            <person name="Kwak M.J."/>
            <person name="Lee C.H."/>
            <person name="Yoon J.H."/>
            <person name="Oh T.K."/>
            <person name="Kim J.F."/>
        </authorList>
    </citation>
    <scope>NUCLEOTIDE SEQUENCE [LARGE SCALE GENOMIC DNA]</scope>
    <source>
        <strain evidence="11">DSM 17205 / KCTC 12402 / DSW-6</strain>
    </source>
</reference>
<dbReference type="KEGG" id="ndo:DDD_0425"/>
<gene>
    <name evidence="8" type="primary">queE</name>
    <name evidence="10" type="ordered locus">DDD_0425</name>
</gene>
<evidence type="ECO:0000256" key="8">
    <source>
        <dbReference type="HAMAP-Rule" id="MF_00917"/>
    </source>
</evidence>
<feature type="domain" description="Radical SAM core" evidence="9">
    <location>
        <begin position="64"/>
        <end position="243"/>
    </location>
</feature>
<feature type="binding site" evidence="8">
    <location>
        <position position="81"/>
    </location>
    <ligand>
        <name>[4Fe-4S] cluster</name>
        <dbReference type="ChEBI" id="CHEBI:49883"/>
        <note>4Fe-4S-S-AdoMet</note>
    </ligand>
</feature>
<dbReference type="EC" id="4.3.99.3" evidence="8"/>
<comment type="function">
    <text evidence="8">Catalyzes the complex heterocyclic radical-mediated conversion of 6-carboxy-5,6,7,8-tetrahydropterin (CPH4) to 7-carboxy-7-deazaguanine (CDG), a step common to the biosynthetic pathways of all 7-deazapurine-containing compounds.</text>
</comment>
<comment type="cofactor">
    <cofactor evidence="8">
        <name>Mg(2+)</name>
        <dbReference type="ChEBI" id="CHEBI:18420"/>
    </cofactor>
</comment>
<feature type="binding site" evidence="8">
    <location>
        <begin position="83"/>
        <end position="85"/>
    </location>
    <ligand>
        <name>S-adenosyl-L-methionine</name>
        <dbReference type="ChEBI" id="CHEBI:59789"/>
    </ligand>
</feature>
<evidence type="ECO:0000259" key="9">
    <source>
        <dbReference type="PROSITE" id="PS51918"/>
    </source>
</evidence>
<comment type="similarity">
    <text evidence="8">Belongs to the radical SAM superfamily. 7-carboxy-7-deazaguanine synthase family.</text>
</comment>
<dbReference type="PIRSF" id="PIRSF000370">
    <property type="entry name" value="QueE"/>
    <property type="match status" value="1"/>
</dbReference>
<evidence type="ECO:0000256" key="6">
    <source>
        <dbReference type="ARBA" id="ARBA00023014"/>
    </source>
</evidence>
<evidence type="ECO:0000256" key="2">
    <source>
        <dbReference type="ARBA" id="ARBA00022691"/>
    </source>
</evidence>